<dbReference type="PATRIC" id="fig|1276920.7.peg.3732"/>
<protein>
    <submittedName>
        <fullName evidence="1">Uncharacterized protein</fullName>
    </submittedName>
</protein>
<dbReference type="EMBL" id="AOCK01000013">
    <property type="protein sequence ID" value="EMQ96880.1"/>
    <property type="molecule type" value="Genomic_DNA"/>
</dbReference>
<sequence length="53" mass="5629">MGWAGLLWFCAGITVFATALAVANRPLRTLPNQANWAEHAAAHARDDAALEAP</sequence>
<gene>
    <name evidence="1" type="ORF">ADIAG_03731</name>
</gene>
<accession>M7MPL1</accession>
<reference evidence="1 2" key="1">
    <citation type="journal article" date="2013" name="Genome Announc.">
        <title>Draft Genome Sequence of Arthrobacter gangotriensis Strain Lz1yT, Isolated from a Penguin Rookery Soil Sample Collected in Antarctica, near the Indian Station Dakshin Gangotri.</title>
        <authorList>
            <person name="Shivaji S."/>
            <person name="Ara S."/>
            <person name="Bandi S."/>
            <person name="Singh A."/>
            <person name="Kumar Pinnaka A."/>
        </authorList>
    </citation>
    <scope>NUCLEOTIDE SEQUENCE [LARGE SCALE GENOMIC DNA]</scope>
    <source>
        <strain evidence="1 2">Lz1y</strain>
    </source>
</reference>
<evidence type="ECO:0000313" key="1">
    <source>
        <dbReference type="EMBL" id="EMQ96880.1"/>
    </source>
</evidence>
<evidence type="ECO:0000313" key="2">
    <source>
        <dbReference type="Proteomes" id="UP000012015"/>
    </source>
</evidence>
<comment type="caution">
    <text evidence="1">The sequence shown here is derived from an EMBL/GenBank/DDBJ whole genome shotgun (WGS) entry which is preliminary data.</text>
</comment>
<dbReference type="AlphaFoldDB" id="M7MPL1"/>
<proteinExistence type="predicted"/>
<dbReference type="STRING" id="1276920.ADIAG_03731"/>
<keyword evidence="2" id="KW-1185">Reference proteome</keyword>
<name>M7MPL1_9MICC</name>
<dbReference type="Proteomes" id="UP000012015">
    <property type="component" value="Unassembled WGS sequence"/>
</dbReference>
<organism evidence="1 2">
    <name type="scientific">Paeniglutamicibacter gangotriensis Lz1y</name>
    <dbReference type="NCBI Taxonomy" id="1276920"/>
    <lineage>
        <taxon>Bacteria</taxon>
        <taxon>Bacillati</taxon>
        <taxon>Actinomycetota</taxon>
        <taxon>Actinomycetes</taxon>
        <taxon>Micrococcales</taxon>
        <taxon>Micrococcaceae</taxon>
        <taxon>Paeniglutamicibacter</taxon>
    </lineage>
</organism>